<dbReference type="PANTHER" id="PTHR12277:SF81">
    <property type="entry name" value="PROTEIN ABHD13"/>
    <property type="match status" value="1"/>
</dbReference>
<dbReference type="InterPro" id="IPR000073">
    <property type="entry name" value="AB_hydrolase_1"/>
</dbReference>
<dbReference type="Proteomes" id="UP001561046">
    <property type="component" value="Unassembled WGS sequence"/>
</dbReference>
<dbReference type="SUPFAM" id="SSF53474">
    <property type="entry name" value="alpha/beta-Hydrolases"/>
    <property type="match status" value="1"/>
</dbReference>
<evidence type="ECO:0000313" key="3">
    <source>
        <dbReference type="Proteomes" id="UP001561046"/>
    </source>
</evidence>
<reference evidence="2 3" key="1">
    <citation type="journal article" date="2013" name="Int. J. Syst. Evol. Microbiol.">
        <title>Comamonas guangdongensis sp. nov., isolated from subterranean forest sediment, and emended description of the genus Comamonas.</title>
        <authorList>
            <person name="Zhang J."/>
            <person name="Wang Y."/>
            <person name="Zhou S."/>
            <person name="Wu C."/>
            <person name="He J."/>
            <person name="Li F."/>
        </authorList>
    </citation>
    <scope>NUCLEOTIDE SEQUENCE [LARGE SCALE GENOMIC DNA]</scope>
    <source>
        <strain evidence="2 3">CCTCC AB2011133</strain>
    </source>
</reference>
<keyword evidence="3" id="KW-1185">Reference proteome</keyword>
<protein>
    <submittedName>
        <fullName evidence="2">Alpha/beta hydrolase</fullName>
    </submittedName>
</protein>
<dbReference type="Pfam" id="PF00561">
    <property type="entry name" value="Abhydrolase_1"/>
    <property type="match status" value="1"/>
</dbReference>
<gene>
    <name evidence="2" type="ORF">AB6724_07765</name>
</gene>
<keyword evidence="2" id="KW-0378">Hydrolase</keyword>
<dbReference type="RefSeq" id="WP_369337939.1">
    <property type="nucleotide sequence ID" value="NZ_JBFYGN010000007.1"/>
</dbReference>
<evidence type="ECO:0000259" key="1">
    <source>
        <dbReference type="Pfam" id="PF00561"/>
    </source>
</evidence>
<accession>A0ABV3ZTL8</accession>
<dbReference type="GO" id="GO:0016787">
    <property type="term" value="F:hydrolase activity"/>
    <property type="evidence" value="ECO:0007669"/>
    <property type="project" value="UniProtKB-KW"/>
</dbReference>
<organism evidence="2 3">
    <name type="scientific">Comamonas guangdongensis</name>
    <dbReference type="NCBI Taxonomy" id="510515"/>
    <lineage>
        <taxon>Bacteria</taxon>
        <taxon>Pseudomonadati</taxon>
        <taxon>Pseudomonadota</taxon>
        <taxon>Betaproteobacteria</taxon>
        <taxon>Burkholderiales</taxon>
        <taxon>Comamonadaceae</taxon>
        <taxon>Comamonas</taxon>
    </lineage>
</organism>
<proteinExistence type="predicted"/>
<dbReference type="Gene3D" id="3.40.50.1820">
    <property type="entry name" value="alpha/beta hydrolase"/>
    <property type="match status" value="1"/>
</dbReference>
<sequence>MFSKLLKPLLWLLALCVAIYVCICSYMFAQQRQMIFQGGSTRVEAESTNFSLQRADVLLRGWQLHPKDGQAGSAVIYFGGNAENIERRLPQLAHNLPHSDIYTLAYRGYGASEGEPTQELLELDAAALFDEVKRLHPQQPITVIGRSLGTGVASAVADLRRPDRLVLVTPFDSMLNTVRGMYGWLPVELLLRDPFDSAAHLQHYGGPILVLRAGQDQVVEPARTDALLQRLKGKAVQVLAFDQAGHSNILRSPGLWQAIERFVDGAPVQALPQGL</sequence>
<dbReference type="PANTHER" id="PTHR12277">
    <property type="entry name" value="ALPHA/BETA HYDROLASE DOMAIN-CONTAINING PROTEIN"/>
    <property type="match status" value="1"/>
</dbReference>
<dbReference type="InterPro" id="IPR029058">
    <property type="entry name" value="AB_hydrolase_fold"/>
</dbReference>
<comment type="caution">
    <text evidence="2">The sequence shown here is derived from an EMBL/GenBank/DDBJ whole genome shotgun (WGS) entry which is preliminary data.</text>
</comment>
<dbReference type="EMBL" id="JBFYGN010000007">
    <property type="protein sequence ID" value="MEX8192735.1"/>
    <property type="molecule type" value="Genomic_DNA"/>
</dbReference>
<evidence type="ECO:0000313" key="2">
    <source>
        <dbReference type="EMBL" id="MEX8192735.1"/>
    </source>
</evidence>
<name>A0ABV3ZTL8_9BURK</name>
<feature type="domain" description="AB hydrolase-1" evidence="1">
    <location>
        <begin position="79"/>
        <end position="182"/>
    </location>
</feature>